<gene>
    <name evidence="2" type="ORF">METZ01_LOCUS136972</name>
</gene>
<evidence type="ECO:0000313" key="2">
    <source>
        <dbReference type="EMBL" id="SVA84118.1"/>
    </source>
</evidence>
<protein>
    <recommendedName>
        <fullName evidence="3">Cobalamin biosynthesis protein CobT VWA domain-containing protein</fullName>
    </recommendedName>
</protein>
<name>A0A381Z4C2_9ZZZZ</name>
<feature type="non-terminal residue" evidence="2">
    <location>
        <position position="610"/>
    </location>
</feature>
<feature type="compositionally biased region" description="Acidic residues" evidence="1">
    <location>
        <begin position="295"/>
        <end position="305"/>
    </location>
</feature>
<feature type="compositionally biased region" description="Acidic residues" evidence="1">
    <location>
        <begin position="315"/>
        <end position="337"/>
    </location>
</feature>
<reference evidence="2" key="1">
    <citation type="submission" date="2018-05" db="EMBL/GenBank/DDBJ databases">
        <authorList>
            <person name="Lanie J.A."/>
            <person name="Ng W.-L."/>
            <person name="Kazmierczak K.M."/>
            <person name="Andrzejewski T.M."/>
            <person name="Davidsen T.M."/>
            <person name="Wayne K.J."/>
            <person name="Tettelin H."/>
            <person name="Glass J.I."/>
            <person name="Rusch D."/>
            <person name="Podicherti R."/>
            <person name="Tsui H.-C.T."/>
            <person name="Winkler M.E."/>
        </authorList>
    </citation>
    <scope>NUCLEOTIDE SEQUENCE</scope>
</reference>
<dbReference type="AlphaFoldDB" id="A0A381Z4C2"/>
<dbReference type="EMBL" id="UINC01019907">
    <property type="protein sequence ID" value="SVA84118.1"/>
    <property type="molecule type" value="Genomic_DNA"/>
</dbReference>
<proteinExistence type="predicted"/>
<evidence type="ECO:0000256" key="1">
    <source>
        <dbReference type="SAM" id="MobiDB-lite"/>
    </source>
</evidence>
<evidence type="ECO:0008006" key="3">
    <source>
        <dbReference type="Google" id="ProtNLM"/>
    </source>
</evidence>
<accession>A0A381Z4C2</accession>
<organism evidence="2">
    <name type="scientific">marine metagenome</name>
    <dbReference type="NCBI Taxonomy" id="408172"/>
    <lineage>
        <taxon>unclassified sequences</taxon>
        <taxon>metagenomes</taxon>
        <taxon>ecological metagenomes</taxon>
    </lineage>
</organism>
<sequence>MSEKMKDLKNFNPRALIEKYSVKKKSTDNGYSSFWMGDTLDSYSSIFDDEDLKPKVDLIALSSYRRAISNFVSILTGDPSIKVTYTTAGDSYTDGKTVTISSKMDDKFYDSTVGLALHEGSHIKLSDFEFLRNLETNIPKEYFNRGMMKGFSKNEILSHIKNLLNYVEDRRIDNYVFSTSPGYKGYYHSMYDKYFYAKVVDKALGTDEYTDENVDSYMFRIINLTNKNTNLNALKSLRDIWKIMDLKNINRLKSSADAFNVALEVYNIILNTIPDGIEKTDKHTGETYYQKADGSDSDSSDENGEGSDGNNDSETLSDDEFDSLIDSIENGEADSGDSSEGGKSIELPMDSESAGNSSGGIDVGKETKKVELSERQKRLLEKAIEKQKKFMDGDIAKKKVTKKVMTDLKTVEESGMSYADVGKDLKDRYTLKATPTKCIVVKNLTKALIDSNTISMLSTYKYSRWGYRDDESPGFVENGIRLGTILGRKLQVRGESRDTKWSRKDSGKIDKRLIAELGFGNDRVFHTTFVESYADAFLHISVDASGSMSGEKWDNTMTSVVAICKAVSMIQNVDVVVSVRSTQSGSNSRRSRGTDYPIVLLAYDSRIDKF</sequence>
<feature type="region of interest" description="Disordered" evidence="1">
    <location>
        <begin position="288"/>
        <end position="370"/>
    </location>
</feature>